<reference evidence="3" key="2">
    <citation type="submission" date="2006-06" db="EMBL/GenBank/DDBJ databases">
        <authorList>
            <person name="Buell R."/>
            <person name="Wing R.A."/>
            <person name="McCombie W.A."/>
            <person name="Ouyang S."/>
        </authorList>
    </citation>
    <scope>NUCLEOTIDE SEQUENCE</scope>
</reference>
<keyword evidence="2" id="KW-0812">Transmembrane</keyword>
<feature type="region of interest" description="Disordered" evidence="1">
    <location>
        <begin position="112"/>
        <end position="176"/>
    </location>
</feature>
<accession>Q10T29</accession>
<dbReference type="EMBL" id="DP000009">
    <property type="protein sequence ID" value="ABF93500.1"/>
    <property type="molecule type" value="Genomic_DNA"/>
</dbReference>
<feature type="compositionally biased region" description="Pro residues" evidence="1">
    <location>
        <begin position="115"/>
        <end position="139"/>
    </location>
</feature>
<gene>
    <name evidence="3" type="ordered locus">LOC_Os03g01280</name>
</gene>
<organism evidence="3">
    <name type="scientific">Oryza sativa subsp. japonica</name>
    <name type="common">Rice</name>
    <dbReference type="NCBI Taxonomy" id="39947"/>
    <lineage>
        <taxon>Eukaryota</taxon>
        <taxon>Viridiplantae</taxon>
        <taxon>Streptophyta</taxon>
        <taxon>Embryophyta</taxon>
        <taxon>Tracheophyta</taxon>
        <taxon>Spermatophyta</taxon>
        <taxon>Magnoliopsida</taxon>
        <taxon>Liliopsida</taxon>
        <taxon>Poales</taxon>
        <taxon>Poaceae</taxon>
        <taxon>BOP clade</taxon>
        <taxon>Oryzoideae</taxon>
        <taxon>Oryzeae</taxon>
        <taxon>Oryzinae</taxon>
        <taxon>Oryza</taxon>
        <taxon>Oryza sativa</taxon>
    </lineage>
</organism>
<evidence type="ECO:0000256" key="2">
    <source>
        <dbReference type="SAM" id="Phobius"/>
    </source>
</evidence>
<keyword evidence="2" id="KW-0472">Membrane</keyword>
<feature type="transmembrane region" description="Helical" evidence="2">
    <location>
        <begin position="211"/>
        <end position="233"/>
    </location>
</feature>
<dbReference type="AlphaFoldDB" id="Q10T29"/>
<proteinExistence type="predicted"/>
<feature type="compositionally biased region" description="Basic and acidic residues" evidence="1">
    <location>
        <begin position="167"/>
        <end position="176"/>
    </location>
</feature>
<keyword evidence="2" id="KW-1133">Transmembrane helix</keyword>
<evidence type="ECO:0000256" key="1">
    <source>
        <dbReference type="SAM" id="MobiDB-lite"/>
    </source>
</evidence>
<sequence length="247" mass="26848">MSRFPQISFISLTPLPPPPLSFLQDAVVGGGWRREEPAAVFGFDVFSAPVSRPLAEYAGRRHTGRRVREHRAANAACTTVETSHNASTPTSCATLDACPSAHHRPLIAGKQRIRSPPPIRPPLPAFGPELQPPLHPETTPPSRRSASWVMARSPPLRWRPRKQARKITSEERSKADKRNRSINAMLLLSLSILLLLLELSRSKRRQHGGVVLGTAAAATHLTFVAAAAAHLAAHDAERGQGAAAGRW</sequence>
<feature type="transmembrane region" description="Helical" evidence="2">
    <location>
        <begin position="182"/>
        <end position="199"/>
    </location>
</feature>
<reference evidence="3" key="1">
    <citation type="journal article" date="2005" name="Genome Res.">
        <title>Sequence, annotation, and analysis of synteny between rice chromosome 3 and diverged grass species.</title>
        <authorList>
            <consortium name="Rice Chromosome 3 Sequencing Consortium"/>
            <person name="Buell C.R."/>
            <person name="Yuan Q."/>
            <person name="Ouyang S."/>
            <person name="Liu J."/>
            <person name="Zhu W."/>
            <person name="Wang A."/>
            <person name="Maiti R."/>
            <person name="Haas B."/>
            <person name="Wortman J."/>
            <person name="Pertea M."/>
            <person name="Jones K.M."/>
            <person name="Kim M."/>
            <person name="Overton L."/>
            <person name="Tsitrin T."/>
            <person name="Fadrosh D."/>
            <person name="Bera J."/>
            <person name="Weaver B."/>
            <person name="Jin S."/>
            <person name="Johri S."/>
            <person name="Reardon M."/>
            <person name="Webb K."/>
            <person name="Hill J."/>
            <person name="Moffat K."/>
            <person name="Tallon L."/>
            <person name="Van Aken S."/>
            <person name="Lewis M."/>
            <person name="Utterback T."/>
            <person name="Feldblyum T."/>
            <person name="Zismann V."/>
            <person name="Iobst S."/>
            <person name="Hsiao J."/>
            <person name="de Vazeille A.R."/>
            <person name="Salzberg S.L."/>
            <person name="White O."/>
            <person name="Fraser C."/>
            <person name="Yu Y."/>
            <person name="Kim H."/>
            <person name="Rambo T."/>
            <person name="Currie J."/>
            <person name="Collura K."/>
            <person name="Kernodle-Thompson S."/>
            <person name="Wei F."/>
            <person name="Kudrna K."/>
            <person name="Ammiraju J.S."/>
            <person name="Luo M."/>
            <person name="Goicoechea J.L."/>
            <person name="Wing R.A."/>
            <person name="Henry D."/>
            <person name="Oates R."/>
            <person name="Palmer M."/>
            <person name="Pries G."/>
            <person name="Saski C."/>
            <person name="Simmons J."/>
            <person name="Soderlund C."/>
            <person name="Nelson W."/>
            <person name="de la Bastide M."/>
            <person name="Spiegel L."/>
            <person name="Nascimento L."/>
            <person name="Huang E."/>
            <person name="Preston R."/>
            <person name="Zutavern T."/>
            <person name="Palmer L."/>
            <person name="O'Shaughnessy A."/>
            <person name="Dike S."/>
            <person name="McCombie W.R."/>
            <person name="Minx P."/>
            <person name="Cordum H."/>
            <person name="Wilson R."/>
            <person name="Jin W."/>
            <person name="Lee H.R."/>
            <person name="Jiang J."/>
            <person name="Jackson S."/>
        </authorList>
    </citation>
    <scope>NUCLEOTIDE SEQUENCE [LARGE SCALE GENOMIC DNA]</scope>
</reference>
<evidence type="ECO:0000313" key="3">
    <source>
        <dbReference type="EMBL" id="ABF93500.1"/>
    </source>
</evidence>
<name>Q10T29_ORYSJ</name>
<protein>
    <submittedName>
        <fullName evidence="3">Uncharacterized protein</fullName>
    </submittedName>
</protein>